<evidence type="ECO:0000256" key="6">
    <source>
        <dbReference type="ARBA" id="ARBA00023242"/>
    </source>
</evidence>
<name>A0ABD0M9Q5_9CAEN</name>
<evidence type="ECO:0000313" key="7">
    <source>
        <dbReference type="EMBL" id="KAK7507963.1"/>
    </source>
</evidence>
<evidence type="ECO:0000256" key="5">
    <source>
        <dbReference type="ARBA" id="ARBA00022737"/>
    </source>
</evidence>
<dbReference type="PANTHER" id="PTHR15651">
    <property type="entry name" value="ARMADILLO REPEAT-CONTAINING PROTEIN 8"/>
    <property type="match status" value="1"/>
</dbReference>
<dbReference type="Gene3D" id="1.25.10.10">
    <property type="entry name" value="Leucine-rich Repeat Variant"/>
    <property type="match status" value="2"/>
</dbReference>
<evidence type="ECO:0000313" key="8">
    <source>
        <dbReference type="Proteomes" id="UP001519460"/>
    </source>
</evidence>
<dbReference type="EMBL" id="JACVVK020000003">
    <property type="protein sequence ID" value="KAK7507963.1"/>
    <property type="molecule type" value="Genomic_DNA"/>
</dbReference>
<dbReference type="FunFam" id="1.25.10.10:FF:000070">
    <property type="entry name" value="armadillo repeat-containing protein 8 isoform X1"/>
    <property type="match status" value="1"/>
</dbReference>
<keyword evidence="5" id="KW-0677">Repeat</keyword>
<proteinExistence type="predicted"/>
<keyword evidence="6" id="KW-0539">Nucleus</keyword>
<accession>A0ABD0M9Q5</accession>
<protein>
    <recommendedName>
        <fullName evidence="3">Armadillo repeat-containing protein 8</fullName>
    </recommendedName>
</protein>
<evidence type="ECO:0000256" key="2">
    <source>
        <dbReference type="ARBA" id="ARBA00004496"/>
    </source>
</evidence>
<feature type="non-terminal residue" evidence="7">
    <location>
        <position position="605"/>
    </location>
</feature>
<dbReference type="GO" id="GO:0005634">
    <property type="term" value="C:nucleus"/>
    <property type="evidence" value="ECO:0007669"/>
    <property type="project" value="UniProtKB-SubCell"/>
</dbReference>
<evidence type="ECO:0000256" key="3">
    <source>
        <dbReference type="ARBA" id="ARBA00013746"/>
    </source>
</evidence>
<dbReference type="SUPFAM" id="SSF48371">
    <property type="entry name" value="ARM repeat"/>
    <property type="match status" value="1"/>
</dbReference>
<dbReference type="SMART" id="SM00185">
    <property type="entry name" value="ARM"/>
    <property type="match status" value="7"/>
</dbReference>
<dbReference type="InterPro" id="IPR038739">
    <property type="entry name" value="ARMC8/Vid28"/>
</dbReference>
<dbReference type="PANTHER" id="PTHR15651:SF7">
    <property type="entry name" value="ARMADILLO REPEAT-CONTAINING PROTEIN 8"/>
    <property type="match status" value="1"/>
</dbReference>
<dbReference type="AlphaFoldDB" id="A0ABD0M9Q5"/>
<dbReference type="Proteomes" id="UP001519460">
    <property type="component" value="Unassembled WGS sequence"/>
</dbReference>
<sequence>MLGQSEARFPGEEDFCIHAKCEKPQQSLKLPFLGIAIYCIERLIHDKKTSKSCTFLPECDEESPIDVLLSKEQDRWIEATAQVKHLVIGNNRQKSLVIEQGVVQRLLQWMNDDSKPQELKTECAVVLGSLAKGTDKNIHQLVSAGVAPVLLKALFNPNLPYVEACLRCLRTIFLSPNPPFPLVYHDAGLIPHMFSIISKTMCTKECIANILANSCLQPEHQIILCGLGAIPALAPLLACGVYKVQMPTLKCFAVMCYGNENVCKAIVTATFNGETVPNLIVKLLARDKTSEMQMGAAKCLTYLYRGGAIPATDRIISHKTLSTLVRMCKRDRTLEENVEGAETLSYLIEVDPELQKTAAISDHIVKCLAEYLKYTDIQQLDSRQAQKKDVDWGSALKQAAFQAFASLGANDEEIRKRVIDTEHLIEHIITGMNSENPKVQIAATRCLHSLSRSVQQLRTTFQDHAAWKPLLKLIQSDSEQVLTIASSTLCNLLLEFSPSKEAILECGAISILVDLCAKNDPALRLNGAWGLMNLAFQAEQKHIDSIMTAYGTQVMQAIVFILEGDHSPLIKEQALCILGNIADGLVSKEYIMTNDDVIKKIVTYM</sequence>
<reference evidence="7 8" key="1">
    <citation type="journal article" date="2023" name="Sci. Data">
        <title>Genome assembly of the Korean intertidal mud-creeper Batillaria attramentaria.</title>
        <authorList>
            <person name="Patra A.K."/>
            <person name="Ho P.T."/>
            <person name="Jun S."/>
            <person name="Lee S.J."/>
            <person name="Kim Y."/>
            <person name="Won Y.J."/>
        </authorList>
    </citation>
    <scope>NUCLEOTIDE SEQUENCE [LARGE SCALE GENOMIC DNA]</scope>
    <source>
        <strain evidence="7">Wonlab-2016</strain>
    </source>
</reference>
<keyword evidence="8" id="KW-1185">Reference proteome</keyword>
<comment type="caution">
    <text evidence="7">The sequence shown here is derived from an EMBL/GenBank/DDBJ whole genome shotgun (WGS) entry which is preliminary data.</text>
</comment>
<dbReference type="GO" id="GO:0005737">
    <property type="term" value="C:cytoplasm"/>
    <property type="evidence" value="ECO:0007669"/>
    <property type="project" value="UniProtKB-SubCell"/>
</dbReference>
<keyword evidence="4" id="KW-0963">Cytoplasm</keyword>
<evidence type="ECO:0000256" key="1">
    <source>
        <dbReference type="ARBA" id="ARBA00004123"/>
    </source>
</evidence>
<organism evidence="7 8">
    <name type="scientific">Batillaria attramentaria</name>
    <dbReference type="NCBI Taxonomy" id="370345"/>
    <lineage>
        <taxon>Eukaryota</taxon>
        <taxon>Metazoa</taxon>
        <taxon>Spiralia</taxon>
        <taxon>Lophotrochozoa</taxon>
        <taxon>Mollusca</taxon>
        <taxon>Gastropoda</taxon>
        <taxon>Caenogastropoda</taxon>
        <taxon>Sorbeoconcha</taxon>
        <taxon>Cerithioidea</taxon>
        <taxon>Batillariidae</taxon>
        <taxon>Batillaria</taxon>
    </lineage>
</organism>
<dbReference type="InterPro" id="IPR000225">
    <property type="entry name" value="Armadillo"/>
</dbReference>
<dbReference type="InterPro" id="IPR016024">
    <property type="entry name" value="ARM-type_fold"/>
</dbReference>
<comment type="subcellular location">
    <subcellularLocation>
        <location evidence="2">Cytoplasm</location>
    </subcellularLocation>
    <subcellularLocation>
        <location evidence="1">Nucleus</location>
    </subcellularLocation>
</comment>
<dbReference type="InterPro" id="IPR011989">
    <property type="entry name" value="ARM-like"/>
</dbReference>
<evidence type="ECO:0000256" key="4">
    <source>
        <dbReference type="ARBA" id="ARBA00022490"/>
    </source>
</evidence>
<gene>
    <name evidence="7" type="ORF">BaRGS_00000928</name>
</gene>